<feature type="domain" description="C2" evidence="2">
    <location>
        <begin position="449"/>
        <end position="544"/>
    </location>
</feature>
<feature type="domain" description="C2" evidence="2">
    <location>
        <begin position="134"/>
        <end position="244"/>
    </location>
</feature>
<feature type="compositionally biased region" description="Basic and acidic residues" evidence="1">
    <location>
        <begin position="665"/>
        <end position="710"/>
    </location>
</feature>
<feature type="region of interest" description="Disordered" evidence="1">
    <location>
        <begin position="1326"/>
        <end position="1356"/>
    </location>
</feature>
<feature type="region of interest" description="Disordered" evidence="1">
    <location>
        <begin position="1011"/>
        <end position="1080"/>
    </location>
</feature>
<dbReference type="GO" id="GO:0065002">
    <property type="term" value="P:intracellular protein transmembrane transport"/>
    <property type="evidence" value="ECO:0007669"/>
    <property type="project" value="TreeGrafter"/>
</dbReference>
<evidence type="ECO:0000313" key="5">
    <source>
        <dbReference type="Proteomes" id="UP000030694"/>
    </source>
</evidence>
<protein>
    <recommendedName>
        <fullName evidence="6">Fulmal1 protein</fullName>
    </recommendedName>
</protein>
<evidence type="ECO:0000259" key="2">
    <source>
        <dbReference type="Pfam" id="PF23025"/>
    </source>
</evidence>
<evidence type="ECO:0000259" key="3">
    <source>
        <dbReference type="Pfam" id="PF23128"/>
    </source>
</evidence>
<dbReference type="EMBL" id="KI927460">
    <property type="protein sequence ID" value="ETW63836.1"/>
    <property type="molecule type" value="Genomic_DNA"/>
</dbReference>
<proteinExistence type="predicted"/>
<name>A0A024XFS0_PLAFC</name>
<dbReference type="GO" id="GO:0031340">
    <property type="term" value="P:positive regulation of vesicle fusion"/>
    <property type="evidence" value="ECO:0007669"/>
    <property type="project" value="TreeGrafter"/>
</dbReference>
<reference evidence="4 5" key="1">
    <citation type="submission" date="2013-02" db="EMBL/GenBank/DDBJ databases">
        <title>The Genome Annotation of Plasmodium falciparum CAMP/Malaysia.</title>
        <authorList>
            <consortium name="The Broad Institute Genome Sequencing Platform"/>
            <consortium name="The Broad Institute Genome Sequencing Center for Infectious Disease"/>
            <person name="Neafsey D."/>
            <person name="Hoffman S."/>
            <person name="Volkman S."/>
            <person name="Rosenthal P."/>
            <person name="Walker B."/>
            <person name="Young S.K."/>
            <person name="Zeng Q."/>
            <person name="Gargeya S."/>
            <person name="Fitzgerald M."/>
            <person name="Haas B."/>
            <person name="Abouelleil A."/>
            <person name="Allen A.W."/>
            <person name="Alvarado L."/>
            <person name="Arachchi H.M."/>
            <person name="Berlin A.M."/>
            <person name="Chapman S.B."/>
            <person name="Gainer-Dewar J."/>
            <person name="Goldberg J."/>
            <person name="Griggs A."/>
            <person name="Gujja S."/>
            <person name="Hansen M."/>
            <person name="Howarth C."/>
            <person name="Imamovic A."/>
            <person name="Ireland A."/>
            <person name="Larimer J."/>
            <person name="McCowan C."/>
            <person name="Murphy C."/>
            <person name="Pearson M."/>
            <person name="Poon T.W."/>
            <person name="Priest M."/>
            <person name="Roberts A."/>
            <person name="Saif S."/>
            <person name="Shea T."/>
            <person name="Sisk P."/>
            <person name="Sykes S."/>
            <person name="Wortman J."/>
            <person name="Nusbaum C."/>
            <person name="Birren B."/>
        </authorList>
    </citation>
    <scope>NUCLEOTIDE SEQUENCE [LARGE SCALE GENOMIC DNA]</scope>
    <source>
        <strain evidence="4 5">CAMP/Malaysia</strain>
    </source>
</reference>
<feature type="compositionally biased region" description="Basic residues" evidence="1">
    <location>
        <begin position="1554"/>
        <end position="1572"/>
    </location>
</feature>
<dbReference type="GO" id="GO:0010828">
    <property type="term" value="P:positive regulation of D-glucose transmembrane transport"/>
    <property type="evidence" value="ECO:0007669"/>
    <property type="project" value="TreeGrafter"/>
</dbReference>
<feature type="region of interest" description="Disordered" evidence="1">
    <location>
        <begin position="655"/>
        <end position="736"/>
    </location>
</feature>
<feature type="compositionally biased region" description="Basic and acidic residues" evidence="1">
    <location>
        <begin position="1581"/>
        <end position="1593"/>
    </location>
</feature>
<organism evidence="4 5">
    <name type="scientific">Plasmodium falciparum (isolate Camp / Malaysia)</name>
    <dbReference type="NCBI Taxonomy" id="5835"/>
    <lineage>
        <taxon>Eukaryota</taxon>
        <taxon>Sar</taxon>
        <taxon>Alveolata</taxon>
        <taxon>Apicomplexa</taxon>
        <taxon>Aconoidasida</taxon>
        <taxon>Haemosporida</taxon>
        <taxon>Plasmodiidae</taxon>
        <taxon>Plasmodium</taxon>
        <taxon>Plasmodium (Laverania)</taxon>
    </lineage>
</organism>
<feature type="compositionally biased region" description="Low complexity" evidence="1">
    <location>
        <begin position="1056"/>
        <end position="1080"/>
    </location>
</feature>
<dbReference type="Pfam" id="PF23025">
    <property type="entry name" value="YbjQ_2"/>
    <property type="match status" value="3"/>
</dbReference>
<accession>A0A024XFS0</accession>
<dbReference type="InterPro" id="IPR057815">
    <property type="entry name" value="C2CD5_C"/>
</dbReference>
<feature type="compositionally biased region" description="Basic and acidic residues" evidence="1">
    <location>
        <begin position="1045"/>
        <end position="1055"/>
    </location>
</feature>
<dbReference type="InterPro" id="IPR056431">
    <property type="entry name" value="C2CD5_YbjQ-rel_dom"/>
</dbReference>
<reference evidence="4 5" key="2">
    <citation type="submission" date="2013-02" db="EMBL/GenBank/DDBJ databases">
        <title>The Genome Sequence of Plasmodium falciparum CAMP/Malaysia.</title>
        <authorList>
            <consortium name="The Broad Institute Genome Sequencing Platform"/>
            <consortium name="The Broad Institute Genome Sequencing Center for Infectious Disease"/>
            <person name="Neafsey D."/>
            <person name="Cheeseman I."/>
            <person name="Volkman S."/>
            <person name="Adams J."/>
            <person name="Walker B."/>
            <person name="Young S.K."/>
            <person name="Zeng Q."/>
            <person name="Gargeya S."/>
            <person name="Fitzgerald M."/>
            <person name="Haas B."/>
            <person name="Abouelleil A."/>
            <person name="Alvarado L."/>
            <person name="Arachchi H.M."/>
            <person name="Berlin A.M."/>
            <person name="Chapman S.B."/>
            <person name="Dewar J."/>
            <person name="Goldberg J."/>
            <person name="Griggs A."/>
            <person name="Gujja S."/>
            <person name="Hansen M."/>
            <person name="Howarth C."/>
            <person name="Imamovic A."/>
            <person name="Larimer J."/>
            <person name="McCowan C."/>
            <person name="Murphy C."/>
            <person name="Neiman D."/>
            <person name="Pearson M."/>
            <person name="Priest M."/>
            <person name="Roberts A."/>
            <person name="Saif S."/>
            <person name="Shea T."/>
            <person name="Sisk P."/>
            <person name="Sykes S."/>
            <person name="Wortman J."/>
            <person name="Nusbaum C."/>
            <person name="Birren B."/>
        </authorList>
    </citation>
    <scope>NUCLEOTIDE SEQUENCE [LARGE SCALE GENOMIC DNA]</scope>
    <source>
        <strain evidence="4 5">CAMP/Malaysia</strain>
    </source>
</reference>
<feature type="region of interest" description="Disordered" evidence="1">
    <location>
        <begin position="1554"/>
        <end position="1619"/>
    </location>
</feature>
<dbReference type="OrthoDB" id="419768at2759"/>
<dbReference type="Proteomes" id="UP000030694">
    <property type="component" value="Unassembled WGS sequence"/>
</dbReference>
<gene>
    <name evidence="4" type="ORF">PFMC_00216</name>
</gene>
<dbReference type="OMA" id="KWEFFEE"/>
<feature type="region of interest" description="Disordered" evidence="1">
    <location>
        <begin position="948"/>
        <end position="977"/>
    </location>
</feature>
<feature type="domain" description="C2" evidence="2">
    <location>
        <begin position="299"/>
        <end position="388"/>
    </location>
</feature>
<dbReference type="GO" id="GO:0072659">
    <property type="term" value="P:protein localization to plasma membrane"/>
    <property type="evidence" value="ECO:0007669"/>
    <property type="project" value="TreeGrafter"/>
</dbReference>
<dbReference type="Pfam" id="PF23128">
    <property type="entry name" value="YbjQ_4"/>
    <property type="match status" value="1"/>
</dbReference>
<feature type="compositionally biased region" description="Basic and acidic residues" evidence="1">
    <location>
        <begin position="719"/>
        <end position="736"/>
    </location>
</feature>
<sequence>MPCILKVRISGIRDFNTFEKSELDSFKYIEVTLGEIKQRTKFNINRSTNNLNLSFRLEIADDSELQTNPLKIIIDDAENINNGYIQIDLSFFYFHDNLKLEGWFPLYDSLAGLKGELYCIIKWEFFEEKNPYNENSSDVLLLGTTFFPNNSPYYIEQIIDFANELKIVNDPEYDWKDLIRSNRNSNEARCDVIQNSFMQTRKLIGKKAKLLGGNAILGYQEHLNLEGSTTNKICIRITGTVVKLGIKNLNEINNININQNSTIKNILRNNEFFFENSMERNKDMKYNKRESLQPNASYNFVDVMLLTLDSLPDNIKYTYGGLVASKAVKILHPRLTEEQRDEWLLEIRDELKSNAKFLSCNVVLGYKEDAYIFSDVIVLFCYGTAINILPSFFYDERIISFINKDVPKLNMFKSNSNNSHKNVNCIYLHSASDENENNKVPCRVCKESFVPKIYISSAVIPQNLALIGNGFLISAFVIYPLKKHYGEYLASEISEILPFLELNLHKQIICKLLVNGFNSIFDYNLKLCFNQNYLFGYCYGTGMCTYGIYSDNKFLIKSNYKDNFYIRNKCIGALELKGIYDNINYRSFFCKNKSLISPVYLRGDIIYNNDLSKEKNNKQSYYHMNNKRSKENSGFYNSEINAINDIMIGYENEGGKKKVQRQKKYHQENDERDAYKRNNAKYEEDDNREQVEKNDEGEKKKKGEGEKKDEQEEQIQLDEDWHSDRGANKNPSRDTYNKIINNNYFRLKEIYMKEESDLLNENNDKNKHGDFYNIKSDDLNNSNIGVRQRKRKKKKKEKIKAKRRKNKGYVYEVEDHLDNITLFNIYEDNIALYNYVFNLDVKNFLYKKGLLDNSYKMGNNNQLENKNKNNNNIIMNNLNAPCLINSVSSERIMNTEYQHGTQKCIDNIKNDINEKRYNDHDDHIINVEQENNISHVFNKKLFEKNIYNGSHPNEKRHSLQNDLPESNDKIVKSSSNNDYSFESTIRNEIDKLDNDDVDNNNTNKWNEIKKRKKKFKREKNKIINNSFQNQEAEDDKNNNNNDNNNDNHNDNHNDNNNENNNENNNDNNNENNNDINNDINNIHNNDNNYYNNDNINLYNEMTKKKCMLDNSYTKYFFYIFTLDMLPSIKFETFYEKNTDHKNFNENYKFYYNTDDDTDIINAIKKKNVKNKKKNGNIVIKNYINHNEYSYLEYNENKNYEINKKEKLLTENYEYDMYIKDNIHYNDYSEGDGKQTKKASSFLYNNNNNNKYKKEDNKTQIISYMDHVDNENGVKGLKKRNLFYNNSDQLYNFDVKDNDMIKYEKRQSKNFVEEEFINGNRKMENEDKHLKKHYDENDIKKKKRKKEKEEKQQKSKSKNTYLNNLSRSYIYLIKRINLFSENNNEVDIIYEKINKAFIDLYNIFIFYIFIHNLFPCCICSIRLHFSFISFDILEIMLTGHLIKVKNNNAINLELQNMNKSVQENLLKHFFKHLENYYIEKSELFNYTNMFSNNIDKVILKRKTKSDISQFGYMTKRRTSMMKSQRNIWTFLFTKIFHSPLFNFTSKIKNLFLKKNKNKNKIKNKNKNKNKNKKTQIQIQIQKELEKEKEKEKEKYKQKKNNNNNNNIKSPIHKNIDSKEIEKQNKKKNKLQLLLKKTDKKNVNPSQINNNINDSIFLFDQLKNYIILENRKIFFENHMENEFSSIIITPLNVLPHVIIKKYFGVISLHIVKENINLKKFDFFYQSLISDILFIAKSHIKNIGANLISSFKITNLFLREEKSHGYALISICGDVAKF</sequence>
<feature type="domain" description="C2CD5 C-terminal" evidence="3">
    <location>
        <begin position="1686"/>
        <end position="1774"/>
    </location>
</feature>
<dbReference type="GO" id="GO:0005509">
    <property type="term" value="F:calcium ion binding"/>
    <property type="evidence" value="ECO:0007669"/>
    <property type="project" value="TreeGrafter"/>
</dbReference>
<evidence type="ECO:0008006" key="6">
    <source>
        <dbReference type="Google" id="ProtNLM"/>
    </source>
</evidence>
<dbReference type="GO" id="GO:0005886">
    <property type="term" value="C:plasma membrane"/>
    <property type="evidence" value="ECO:0007669"/>
    <property type="project" value="TreeGrafter"/>
</dbReference>
<dbReference type="GO" id="GO:0005544">
    <property type="term" value="F:calcium-dependent phospholipid binding"/>
    <property type="evidence" value="ECO:0007669"/>
    <property type="project" value="InterPro"/>
</dbReference>
<dbReference type="PANTHER" id="PTHR37412">
    <property type="entry name" value="C2 DOMAIN-CONTAINING PROTEIN 5"/>
    <property type="match status" value="1"/>
</dbReference>
<feature type="compositionally biased region" description="Basic and acidic residues" evidence="1">
    <location>
        <begin position="1326"/>
        <end position="1338"/>
    </location>
</feature>
<dbReference type="GO" id="GO:0090314">
    <property type="term" value="P:positive regulation of protein targeting to membrane"/>
    <property type="evidence" value="ECO:0007669"/>
    <property type="project" value="TreeGrafter"/>
</dbReference>
<evidence type="ECO:0000313" key="4">
    <source>
        <dbReference type="EMBL" id="ETW63836.1"/>
    </source>
</evidence>
<evidence type="ECO:0000256" key="1">
    <source>
        <dbReference type="SAM" id="MobiDB-lite"/>
    </source>
</evidence>
<dbReference type="InterPro" id="IPR038983">
    <property type="entry name" value="C2CD5"/>
</dbReference>
<dbReference type="PANTHER" id="PTHR37412:SF2">
    <property type="entry name" value="C2 DOMAIN-CONTAINING PROTEIN 5"/>
    <property type="match status" value="1"/>
</dbReference>